<dbReference type="SUPFAM" id="SSF56672">
    <property type="entry name" value="DNA/RNA polymerases"/>
    <property type="match status" value="1"/>
</dbReference>
<reference evidence="2" key="1">
    <citation type="journal article" date="2023" name="Science">
        <title>Elucidation of the pathway for biosynthesis of saponin adjuvants from the soapbark tree.</title>
        <authorList>
            <person name="Reed J."/>
            <person name="Orme A."/>
            <person name="El-Demerdash A."/>
            <person name="Owen C."/>
            <person name="Martin L.B.B."/>
            <person name="Misra R.C."/>
            <person name="Kikuchi S."/>
            <person name="Rejzek M."/>
            <person name="Martin A.C."/>
            <person name="Harkess A."/>
            <person name="Leebens-Mack J."/>
            <person name="Louveau T."/>
            <person name="Stephenson M.J."/>
            <person name="Osbourn A."/>
        </authorList>
    </citation>
    <scope>NUCLEOTIDE SEQUENCE</scope>
    <source>
        <strain evidence="2">S10</strain>
    </source>
</reference>
<accession>A0AAD7L2Z4</accession>
<dbReference type="PANTHER" id="PTHR34072:SF57">
    <property type="entry name" value="RNA-DIRECTED DNA POLYMERASE"/>
    <property type="match status" value="1"/>
</dbReference>
<dbReference type="PANTHER" id="PTHR34072">
    <property type="entry name" value="ENZYMATIC POLYPROTEIN-RELATED"/>
    <property type="match status" value="1"/>
</dbReference>
<sequence length="83" mass="9427">MWISCLMMLANKLKRRLTSASILQPPSWDLHFKIMSNISNYAVGAVLGQKDGRNLHVISYASRTLDEAQCNYHTTEKELFAVV</sequence>
<evidence type="ECO:0000259" key="1">
    <source>
        <dbReference type="Pfam" id="PF17919"/>
    </source>
</evidence>
<protein>
    <submittedName>
        <fullName evidence="2">Retrovirus-related Pol polyprotein from transposon 17.6</fullName>
    </submittedName>
</protein>
<organism evidence="2 3">
    <name type="scientific">Quillaja saponaria</name>
    <name type="common">Soap bark tree</name>
    <dbReference type="NCBI Taxonomy" id="32244"/>
    <lineage>
        <taxon>Eukaryota</taxon>
        <taxon>Viridiplantae</taxon>
        <taxon>Streptophyta</taxon>
        <taxon>Embryophyta</taxon>
        <taxon>Tracheophyta</taxon>
        <taxon>Spermatophyta</taxon>
        <taxon>Magnoliopsida</taxon>
        <taxon>eudicotyledons</taxon>
        <taxon>Gunneridae</taxon>
        <taxon>Pentapetalae</taxon>
        <taxon>rosids</taxon>
        <taxon>fabids</taxon>
        <taxon>Fabales</taxon>
        <taxon>Quillajaceae</taxon>
        <taxon>Quillaja</taxon>
    </lineage>
</organism>
<dbReference type="KEGG" id="qsa:O6P43_026821"/>
<dbReference type="AlphaFoldDB" id="A0AAD7L2Z4"/>
<dbReference type="EMBL" id="JARAOO010000011">
    <property type="protein sequence ID" value="KAJ7950660.1"/>
    <property type="molecule type" value="Genomic_DNA"/>
</dbReference>
<proteinExistence type="predicted"/>
<evidence type="ECO:0000313" key="2">
    <source>
        <dbReference type="EMBL" id="KAJ7950660.1"/>
    </source>
</evidence>
<feature type="domain" description="Reverse transcriptase/retrotransposon-derived protein RNase H-like" evidence="1">
    <location>
        <begin position="11"/>
        <end position="83"/>
    </location>
</feature>
<dbReference type="Pfam" id="PF17919">
    <property type="entry name" value="RT_RNaseH_2"/>
    <property type="match status" value="1"/>
</dbReference>
<dbReference type="InterPro" id="IPR043502">
    <property type="entry name" value="DNA/RNA_pol_sf"/>
</dbReference>
<evidence type="ECO:0000313" key="3">
    <source>
        <dbReference type="Proteomes" id="UP001163823"/>
    </source>
</evidence>
<keyword evidence="3" id="KW-1185">Reference proteome</keyword>
<gene>
    <name evidence="2" type="ORF">O6P43_026821</name>
</gene>
<dbReference type="Proteomes" id="UP001163823">
    <property type="component" value="Chromosome 11"/>
</dbReference>
<dbReference type="InterPro" id="IPR041577">
    <property type="entry name" value="RT_RNaseH_2"/>
</dbReference>
<comment type="caution">
    <text evidence="2">The sequence shown here is derived from an EMBL/GenBank/DDBJ whole genome shotgun (WGS) entry which is preliminary data.</text>
</comment>
<name>A0AAD7L2Z4_QUISA</name>